<reference evidence="2 3" key="1">
    <citation type="journal article" date="2014" name="Genome Announc.">
        <title>Complete Genome Sequence of Polychlorinated Biphenyl Degrader Comamonas testosteroni TK102 (NBRC 109938).</title>
        <authorList>
            <person name="Fukuda K."/>
            <person name="Hosoyama A."/>
            <person name="Tsuchikane K."/>
            <person name="Ohji S."/>
            <person name="Yamazoe A."/>
            <person name="Fujita N."/>
            <person name="Shintani M."/>
            <person name="Kimbara K."/>
        </authorList>
    </citation>
    <scope>NUCLEOTIDE SEQUENCE [LARGE SCALE GENOMIC DNA]</scope>
    <source>
        <strain evidence="2">TK102</strain>
    </source>
</reference>
<evidence type="ECO:0000259" key="1">
    <source>
        <dbReference type="Pfam" id="PF00535"/>
    </source>
</evidence>
<name>A0A076Q099_COMTE</name>
<proteinExistence type="predicted"/>
<dbReference type="GO" id="GO:0016758">
    <property type="term" value="F:hexosyltransferase activity"/>
    <property type="evidence" value="ECO:0007669"/>
    <property type="project" value="UniProtKB-ARBA"/>
</dbReference>
<feature type="domain" description="Glycosyltransferase 2-like" evidence="1">
    <location>
        <begin position="12"/>
        <end position="137"/>
    </location>
</feature>
<dbReference type="HOGENOM" id="CLU_025996_0_3_4"/>
<dbReference type="RefSeq" id="WP_043375258.1">
    <property type="nucleotide sequence ID" value="NZ_CP006704.1"/>
</dbReference>
<dbReference type="Pfam" id="PF00535">
    <property type="entry name" value="Glycos_transf_2"/>
    <property type="match status" value="1"/>
</dbReference>
<dbReference type="Proteomes" id="UP000028782">
    <property type="component" value="Chromosome"/>
</dbReference>
<dbReference type="CDD" id="cd00761">
    <property type="entry name" value="Glyco_tranf_GTA_type"/>
    <property type="match status" value="1"/>
</dbReference>
<dbReference type="Gene3D" id="3.90.550.10">
    <property type="entry name" value="Spore Coat Polysaccharide Biosynthesis Protein SpsA, Chain A"/>
    <property type="match status" value="1"/>
</dbReference>
<sequence length="266" mass="30663">MSFDNISRPLVSVITPAFNSESYINEAIDSVLSQTYKEIELIVVDDCSSDGTQSIVEEYIRFDDRVKYVRMQNNCGVAEARNSGIRLAKGRFIAFLDSDDIWYPQKIERQIEFMREMKASLIFCAYEKINEHGDVFGVVSVPAKVEYSQLLKTCVIGCLTAMYDVDKLGKVYMPLNTRREDFATWLSILKKIDYAFGSQEVLAKYRVYSLQSSSKKMKMAAENWNLYRKIEKLGLLKSAYYFSHYAVKGVFRTRFPKLAKLMGFLD</sequence>
<dbReference type="PANTHER" id="PTHR22916:SF3">
    <property type="entry name" value="UDP-GLCNAC:BETAGAL BETA-1,3-N-ACETYLGLUCOSAMINYLTRANSFERASE-LIKE PROTEIN 1"/>
    <property type="match status" value="1"/>
</dbReference>
<dbReference type="KEGG" id="ctes:O987_25095"/>
<dbReference type="SUPFAM" id="SSF53448">
    <property type="entry name" value="Nucleotide-diphospho-sugar transferases"/>
    <property type="match status" value="1"/>
</dbReference>
<dbReference type="EMBL" id="CP006704">
    <property type="protein sequence ID" value="AIJ49092.1"/>
    <property type="molecule type" value="Genomic_DNA"/>
</dbReference>
<evidence type="ECO:0000313" key="2">
    <source>
        <dbReference type="EMBL" id="AIJ49092.1"/>
    </source>
</evidence>
<dbReference type="InterPro" id="IPR001173">
    <property type="entry name" value="Glyco_trans_2-like"/>
</dbReference>
<dbReference type="AlphaFoldDB" id="A0A076Q099"/>
<organism evidence="2 3">
    <name type="scientific">Comamonas testosteroni TK102</name>
    <dbReference type="NCBI Taxonomy" id="1392005"/>
    <lineage>
        <taxon>Bacteria</taxon>
        <taxon>Pseudomonadati</taxon>
        <taxon>Pseudomonadota</taxon>
        <taxon>Betaproteobacteria</taxon>
        <taxon>Burkholderiales</taxon>
        <taxon>Comamonadaceae</taxon>
        <taxon>Comamonas</taxon>
    </lineage>
</organism>
<dbReference type="InterPro" id="IPR029044">
    <property type="entry name" value="Nucleotide-diphossugar_trans"/>
</dbReference>
<evidence type="ECO:0000313" key="3">
    <source>
        <dbReference type="Proteomes" id="UP000028782"/>
    </source>
</evidence>
<accession>A0A076Q099</accession>
<protein>
    <recommendedName>
        <fullName evidence="1">Glycosyltransferase 2-like domain-containing protein</fullName>
    </recommendedName>
</protein>
<gene>
    <name evidence="2" type="ORF">O987_25095</name>
</gene>
<dbReference type="PANTHER" id="PTHR22916">
    <property type="entry name" value="GLYCOSYLTRANSFERASE"/>
    <property type="match status" value="1"/>
</dbReference>